<gene>
    <name evidence="1" type="ORF">BPMI_04018c</name>
</gene>
<accession>A0ABR5HNJ9</accession>
<sequence length="82" mass="9652">MKSAYEQSLRYQVEKWLAPGNTPVHVTQFSRTRADRRRFVRVETLQGAASKALFFFRHDDGHWCVYPPAPRQRNMRCELLAA</sequence>
<evidence type="ECO:0000313" key="1">
    <source>
        <dbReference type="EMBL" id="KMQ80970.1"/>
    </source>
</evidence>
<protein>
    <submittedName>
        <fullName evidence="1">Uncharacterized protein</fullName>
    </submittedName>
</protein>
<keyword evidence="2" id="KW-1185">Reference proteome</keyword>
<dbReference type="Proteomes" id="UP000242951">
    <property type="component" value="Unassembled WGS sequence"/>
</dbReference>
<comment type="caution">
    <text evidence="1">The sequence shown here is derived from an EMBL/GenBank/DDBJ whole genome shotgun (WGS) entry which is preliminary data.</text>
</comment>
<proteinExistence type="predicted"/>
<reference evidence="1 2" key="1">
    <citation type="submission" date="2015-06" db="EMBL/GenBank/DDBJ databases">
        <title>Comparative genomics of Burkholderia leaf nodule symbionts.</title>
        <authorList>
            <person name="Carlier A."/>
            <person name="Eberl L."/>
            <person name="Pinto-Carbo M."/>
        </authorList>
    </citation>
    <scope>NUCLEOTIDE SEQUENCE [LARGE SCALE GENOMIC DNA]</scope>
    <source>
        <strain evidence="1 2">UZHbot3</strain>
    </source>
</reference>
<dbReference type="EMBL" id="LELG01000023">
    <property type="protein sequence ID" value="KMQ80970.1"/>
    <property type="molecule type" value="Genomic_DNA"/>
</dbReference>
<evidence type="ECO:0000313" key="2">
    <source>
        <dbReference type="Proteomes" id="UP000242951"/>
    </source>
</evidence>
<organism evidence="1 2">
    <name type="scientific">Candidatus Burkholderia pumila</name>
    <dbReference type="NCBI Taxonomy" id="1090375"/>
    <lineage>
        <taxon>Bacteria</taxon>
        <taxon>Pseudomonadati</taxon>
        <taxon>Pseudomonadota</taxon>
        <taxon>Betaproteobacteria</taxon>
        <taxon>Burkholderiales</taxon>
        <taxon>Burkholderiaceae</taxon>
        <taxon>Burkholderia</taxon>
    </lineage>
</organism>
<name>A0ABR5HNJ9_9BURK</name>